<evidence type="ECO:0000313" key="14">
    <source>
        <dbReference type="Proteomes" id="UP000694680"/>
    </source>
</evidence>
<gene>
    <name evidence="13" type="primary">mogat3b</name>
</gene>
<organism evidence="13 14">
    <name type="scientific">Gouania willdenowi</name>
    <name type="common">Blunt-snouted clingfish</name>
    <name type="synonym">Lepadogaster willdenowi</name>
    <dbReference type="NCBI Taxonomy" id="441366"/>
    <lineage>
        <taxon>Eukaryota</taxon>
        <taxon>Metazoa</taxon>
        <taxon>Chordata</taxon>
        <taxon>Craniata</taxon>
        <taxon>Vertebrata</taxon>
        <taxon>Euteleostomi</taxon>
        <taxon>Actinopterygii</taxon>
        <taxon>Neopterygii</taxon>
        <taxon>Teleostei</taxon>
        <taxon>Neoteleostei</taxon>
        <taxon>Acanthomorphata</taxon>
        <taxon>Ovalentaria</taxon>
        <taxon>Blenniimorphae</taxon>
        <taxon>Blenniiformes</taxon>
        <taxon>Gobiesocoidei</taxon>
        <taxon>Gobiesocidae</taxon>
        <taxon>Gobiesocinae</taxon>
        <taxon>Gouania</taxon>
    </lineage>
</organism>
<dbReference type="EC" id="2.3.1.-" evidence="11"/>
<feature type="compositionally biased region" description="Basic and acidic residues" evidence="12">
    <location>
        <begin position="1"/>
        <end position="10"/>
    </location>
</feature>
<comment type="caution">
    <text evidence="11">Lacks conserved residue(s) required for the propagation of feature annotation.</text>
</comment>
<evidence type="ECO:0000256" key="1">
    <source>
        <dbReference type="ARBA" id="ARBA00004477"/>
    </source>
</evidence>
<keyword evidence="9 11" id="KW-0472">Membrane</keyword>
<evidence type="ECO:0000256" key="5">
    <source>
        <dbReference type="ARBA" id="ARBA00022692"/>
    </source>
</evidence>
<keyword evidence="14" id="KW-1185">Reference proteome</keyword>
<accession>A0A8C5E5Y4</accession>
<dbReference type="Pfam" id="PF03982">
    <property type="entry name" value="DAGAT"/>
    <property type="match status" value="1"/>
</dbReference>
<feature type="transmembrane region" description="Helical" evidence="11">
    <location>
        <begin position="104"/>
        <end position="127"/>
    </location>
</feature>
<dbReference type="OrthoDB" id="264532at2759"/>
<evidence type="ECO:0000256" key="10">
    <source>
        <dbReference type="ARBA" id="ARBA00023315"/>
    </source>
</evidence>
<reference evidence="13" key="1">
    <citation type="submission" date="2020-06" db="EMBL/GenBank/DDBJ databases">
        <authorList>
            <consortium name="Wellcome Sanger Institute Data Sharing"/>
        </authorList>
    </citation>
    <scope>NUCLEOTIDE SEQUENCE [LARGE SCALE GENOMIC DNA]</scope>
</reference>
<comment type="similarity">
    <text evidence="2 11">Belongs to the diacylglycerol acyltransferase family.</text>
</comment>
<dbReference type="GO" id="GO:0019432">
    <property type="term" value="P:triglyceride biosynthetic process"/>
    <property type="evidence" value="ECO:0007669"/>
    <property type="project" value="TreeGrafter"/>
</dbReference>
<feature type="region of interest" description="Disordered" evidence="12">
    <location>
        <begin position="1"/>
        <end position="27"/>
    </location>
</feature>
<name>A0A8C5E5Y4_GOUWI</name>
<protein>
    <recommendedName>
        <fullName evidence="11">Acyltransferase</fullName>
        <ecNumber evidence="11">2.3.1.-</ecNumber>
    </recommendedName>
</protein>
<evidence type="ECO:0000256" key="4">
    <source>
        <dbReference type="ARBA" id="ARBA00022679"/>
    </source>
</evidence>
<dbReference type="PANTHER" id="PTHR12317:SF19">
    <property type="entry name" value="DIACYLGLYCEROL O-ACYLTRANSFERASE 2-LIKE PROTEIN 6"/>
    <property type="match status" value="1"/>
</dbReference>
<keyword evidence="8" id="KW-0443">Lipid metabolism</keyword>
<dbReference type="GeneID" id="114475560"/>
<reference evidence="13" key="2">
    <citation type="submission" date="2025-08" db="UniProtKB">
        <authorList>
            <consortium name="Ensembl"/>
        </authorList>
    </citation>
    <scope>IDENTIFICATION</scope>
</reference>
<keyword evidence="5 11" id="KW-0812">Transmembrane</keyword>
<evidence type="ECO:0000256" key="7">
    <source>
        <dbReference type="ARBA" id="ARBA00022989"/>
    </source>
</evidence>
<evidence type="ECO:0000256" key="2">
    <source>
        <dbReference type="ARBA" id="ARBA00005420"/>
    </source>
</evidence>
<keyword evidence="6 11" id="KW-0256">Endoplasmic reticulum</keyword>
<keyword evidence="10" id="KW-0012">Acyltransferase</keyword>
<dbReference type="CDD" id="cd07987">
    <property type="entry name" value="LPLAT_MGAT-like"/>
    <property type="match status" value="1"/>
</dbReference>
<dbReference type="GO" id="GO:0004144">
    <property type="term" value="F:diacylglycerol O-acyltransferase activity"/>
    <property type="evidence" value="ECO:0007669"/>
    <property type="project" value="TreeGrafter"/>
</dbReference>
<keyword evidence="7 11" id="KW-1133">Transmembrane helix</keyword>
<dbReference type="PANTHER" id="PTHR12317">
    <property type="entry name" value="DIACYLGLYCEROL O-ACYLTRANSFERASE"/>
    <property type="match status" value="1"/>
</dbReference>
<dbReference type="AlphaFoldDB" id="A0A8C5E5Y4"/>
<evidence type="ECO:0000313" key="13">
    <source>
        <dbReference type="Ensembl" id="ENSGWIP00000016811.1"/>
    </source>
</evidence>
<dbReference type="RefSeq" id="XP_028322280.1">
    <property type="nucleotide sequence ID" value="XM_028466479.1"/>
</dbReference>
<keyword evidence="4 11" id="KW-0808">Transferase</keyword>
<reference evidence="13" key="3">
    <citation type="submission" date="2025-09" db="UniProtKB">
        <authorList>
            <consortium name="Ensembl"/>
        </authorList>
    </citation>
    <scope>IDENTIFICATION</scope>
</reference>
<proteinExistence type="inferred from homology"/>
<evidence type="ECO:0000256" key="8">
    <source>
        <dbReference type="ARBA" id="ARBA00023098"/>
    </source>
</evidence>
<evidence type="ECO:0000256" key="9">
    <source>
        <dbReference type="ARBA" id="ARBA00023136"/>
    </source>
</evidence>
<dbReference type="InterPro" id="IPR007130">
    <property type="entry name" value="DAGAT"/>
</dbReference>
<comment type="subcellular location">
    <subcellularLocation>
        <location evidence="1 11">Endoplasmic reticulum membrane</location>
        <topology evidence="1 11">Multi-pass membrane protein</topology>
    </subcellularLocation>
</comment>
<evidence type="ECO:0000256" key="3">
    <source>
        <dbReference type="ARBA" id="ARBA00022516"/>
    </source>
</evidence>
<dbReference type="GO" id="GO:0005789">
    <property type="term" value="C:endoplasmic reticulum membrane"/>
    <property type="evidence" value="ECO:0007669"/>
    <property type="project" value="UniProtKB-SubCell"/>
</dbReference>
<evidence type="ECO:0000256" key="12">
    <source>
        <dbReference type="SAM" id="MobiDB-lite"/>
    </source>
</evidence>
<dbReference type="Proteomes" id="UP000694680">
    <property type="component" value="Chromosome 14"/>
</dbReference>
<evidence type="ECO:0000256" key="11">
    <source>
        <dbReference type="RuleBase" id="RU367023"/>
    </source>
</evidence>
<sequence>MAQGHAHREITPTNQRMSARTIRDTPTERVRSSEHLSHISNQCGWEWIRYQQLCMNRSKCSEVKCGNNEKKKKKLHLFNQSRKERSTMAGDKSQLKMFLEEISVLQWVFTFLFLGVLCIMLMVYLMFTSLWPLPVLYFLWMVVDWETPERGGRGTTFVRRWKVWEHLRDYFPVKLVKTADLSPNRNYIFGCHPHGIMCAGAFSSFSTDSSNFSSLFPGVRPLLAVLAGLFRVPLLREYIMCAGLRPVSRSSLIHLLTQHGKGNAVGIVIGGAEESLSSAPGLNTVVVRRRRGFVRMALECGADLVPVYSFGENELFHQVMLSEGGVGRSLQDLFKRVMGFAPCLFVGQRFGLMPARTTVTTVVGSPITVEHRLVPSEEEVDHYHRLYMEALNKLFHQHKVSCGLSEQHQLQII</sequence>
<evidence type="ECO:0000256" key="6">
    <source>
        <dbReference type="ARBA" id="ARBA00022824"/>
    </source>
</evidence>
<dbReference type="CTD" id="494083"/>
<keyword evidence="3" id="KW-0444">Lipid biosynthesis</keyword>
<dbReference type="Ensembl" id="ENSGWIT00000018564.1">
    <property type="protein sequence ID" value="ENSGWIP00000016811.1"/>
    <property type="gene ID" value="ENSGWIG00000009408.1"/>
</dbReference>